<protein>
    <recommendedName>
        <fullName evidence="3">STAS/SEC14 domain-containing protein</fullName>
    </recommendedName>
</protein>
<evidence type="ECO:0008006" key="3">
    <source>
        <dbReference type="Google" id="ProtNLM"/>
    </source>
</evidence>
<name>A0A7G7G518_9BACT</name>
<gene>
    <name evidence="1" type="ORF">HUW51_05715</name>
</gene>
<keyword evidence="2" id="KW-1185">Reference proteome</keyword>
<reference evidence="1 2" key="1">
    <citation type="journal article" date="2018" name="Int. J. Syst. Evol. Microbiol.">
        <title>Adhaeribacter swui sp. nov., isolated from wet mud.</title>
        <authorList>
            <person name="Kim D.U."/>
            <person name="Kim K.W."/>
            <person name="Kang M.S."/>
            <person name="Kim J.Y."/>
            <person name="Jang J.H."/>
            <person name="Kim M.K."/>
        </authorList>
    </citation>
    <scope>NUCLEOTIDE SEQUENCE [LARGE SCALE GENOMIC DNA]</scope>
    <source>
        <strain evidence="1 2">KCTC 52873</strain>
    </source>
</reference>
<dbReference type="RefSeq" id="WP_185273032.1">
    <property type="nucleotide sequence ID" value="NZ_CP055156.1"/>
</dbReference>
<accession>A0A7G7G518</accession>
<dbReference type="AlphaFoldDB" id="A0A7G7G518"/>
<dbReference type="Proteomes" id="UP000515237">
    <property type="component" value="Chromosome"/>
</dbReference>
<dbReference type="EMBL" id="CP055156">
    <property type="protein sequence ID" value="QNF32252.1"/>
    <property type="molecule type" value="Genomic_DNA"/>
</dbReference>
<organism evidence="1 2">
    <name type="scientific">Adhaeribacter swui</name>
    <dbReference type="NCBI Taxonomy" id="2086471"/>
    <lineage>
        <taxon>Bacteria</taxon>
        <taxon>Pseudomonadati</taxon>
        <taxon>Bacteroidota</taxon>
        <taxon>Cytophagia</taxon>
        <taxon>Cytophagales</taxon>
        <taxon>Hymenobacteraceae</taxon>
        <taxon>Adhaeribacter</taxon>
    </lineage>
</organism>
<proteinExistence type="predicted"/>
<evidence type="ECO:0000313" key="1">
    <source>
        <dbReference type="EMBL" id="QNF32252.1"/>
    </source>
</evidence>
<dbReference type="KEGG" id="aswu:HUW51_05715"/>
<sequence>MIYTSKLHLLFEDTIFKIELDAIGPILRLTWQQHPSSEDYRRGYRQAILLALEHKAKYWLTDSRMLPYLHMTDQHWMYTKMRPLLKGGKLQKMAIVMQPETLMMTDINPIMDQASPNQKREKLINMEFFLDLESAKLWLLNE</sequence>
<evidence type="ECO:0000313" key="2">
    <source>
        <dbReference type="Proteomes" id="UP000515237"/>
    </source>
</evidence>